<feature type="transmembrane region" description="Helical" evidence="2">
    <location>
        <begin position="347"/>
        <end position="370"/>
    </location>
</feature>
<feature type="transmembrane region" description="Helical" evidence="2">
    <location>
        <begin position="167"/>
        <end position="187"/>
    </location>
</feature>
<dbReference type="RefSeq" id="WP_252780531.1">
    <property type="nucleotide sequence ID" value="NZ_CP097478.1"/>
</dbReference>
<feature type="transmembrane region" description="Helical" evidence="2">
    <location>
        <begin position="142"/>
        <end position="160"/>
    </location>
</feature>
<keyword evidence="2" id="KW-1133">Transmembrane helix</keyword>
<comment type="similarity">
    <text evidence="1">Belongs to the SecY/SEC61-alpha family.</text>
</comment>
<dbReference type="PIRSF" id="PIRSF004557">
    <property type="entry name" value="SecY"/>
    <property type="match status" value="1"/>
</dbReference>
<feature type="transmembrane region" description="Helical" evidence="2">
    <location>
        <begin position="242"/>
        <end position="264"/>
    </location>
</feature>
<accession>A0ABY5C8N1</accession>
<dbReference type="InterPro" id="IPR002208">
    <property type="entry name" value="SecY/SEC61-alpha"/>
</dbReference>
<gene>
    <name evidence="3" type="ORF">M8332_02085</name>
</gene>
<keyword evidence="2" id="KW-0472">Membrane</keyword>
<dbReference type="PANTHER" id="PTHR10906">
    <property type="entry name" value="SECY/SEC61-ALPHA FAMILY MEMBER"/>
    <property type="match status" value="1"/>
</dbReference>
<dbReference type="PRINTS" id="PR00303">
    <property type="entry name" value="SECYTRNLCASE"/>
</dbReference>
<dbReference type="Pfam" id="PF00344">
    <property type="entry name" value="SecY"/>
    <property type="match status" value="1"/>
</dbReference>
<protein>
    <recommendedName>
        <fullName evidence="5">Preprotein translocase subunit SecY</fullName>
    </recommendedName>
</protein>
<feature type="transmembrane region" description="Helical" evidence="2">
    <location>
        <begin position="106"/>
        <end position="122"/>
    </location>
</feature>
<dbReference type="InterPro" id="IPR023201">
    <property type="entry name" value="SecY_dom_sf"/>
</dbReference>
<sequence length="413" mass="45538">MKFLRNHLLTSRICWTLLILVISILGQDIIIPGIDPAVADAALSKQTFLQMLGVTVGGELKIPTLLSLGLGPYMIGLIIWQAVSALDFDWVNRLTVNQTGYIQKTITLILAILQATQLMLYLKPALVPLVLFNQQLPLSVSQMGVVIILVAGAMFTVFLGNENTEKGLGGISVLILPGVLIGLPRALQFGWEDSNYSLTLPHLLVAGVVTVIVIIILVMLLQIELRIPLQRPLIEGTGSKSYLPFKLLVAGAMPFMFSSTLFLIPNELIEANSRLHSSGFSNFVHTITDQQTGWGIINYGVIIMLLTYLFGFITVQPLRLSKQMKENGEYILNVFPGTATTEYLVKWFLIMATFGGLCLVVIAVIPLIIGLKWHGIANYTVYIGSVAILVTIVQGMWEQINALYSKYSYRVFN</sequence>
<feature type="transmembrane region" description="Helical" evidence="2">
    <location>
        <begin position="376"/>
        <end position="397"/>
    </location>
</feature>
<evidence type="ECO:0000256" key="2">
    <source>
        <dbReference type="SAM" id="Phobius"/>
    </source>
</evidence>
<feature type="transmembrane region" description="Helical" evidence="2">
    <location>
        <begin position="199"/>
        <end position="221"/>
    </location>
</feature>
<dbReference type="Proteomes" id="UP001057532">
    <property type="component" value="Chromosome"/>
</dbReference>
<organism evidence="3 4">
    <name type="scientific">Fructilactobacillus ixorae</name>
    <dbReference type="NCBI Taxonomy" id="1750535"/>
    <lineage>
        <taxon>Bacteria</taxon>
        <taxon>Bacillati</taxon>
        <taxon>Bacillota</taxon>
        <taxon>Bacilli</taxon>
        <taxon>Lactobacillales</taxon>
        <taxon>Lactobacillaceae</taxon>
        <taxon>Fructilactobacillus</taxon>
    </lineage>
</organism>
<dbReference type="SUPFAM" id="SSF103491">
    <property type="entry name" value="Preprotein translocase SecY subunit"/>
    <property type="match status" value="1"/>
</dbReference>
<dbReference type="Gene3D" id="1.10.3370.10">
    <property type="entry name" value="SecY subunit domain"/>
    <property type="match status" value="1"/>
</dbReference>
<evidence type="ECO:0000256" key="1">
    <source>
        <dbReference type="RuleBase" id="RU004349"/>
    </source>
</evidence>
<reference evidence="3" key="1">
    <citation type="submission" date="2022-05" db="EMBL/GenBank/DDBJ databases">
        <authorList>
            <person name="Oliphant S.A."/>
            <person name="Watson-Haigh N.S."/>
            <person name="Sumby K.M."/>
            <person name="Gardner J.M."/>
            <person name="Jiranek V."/>
        </authorList>
    </citation>
    <scope>NUCLEOTIDE SEQUENCE</scope>
    <source>
        <strain evidence="3">Ru20-1</strain>
    </source>
</reference>
<evidence type="ECO:0008006" key="5">
    <source>
        <dbReference type="Google" id="ProtNLM"/>
    </source>
</evidence>
<proteinExistence type="inferred from homology"/>
<evidence type="ECO:0000313" key="4">
    <source>
        <dbReference type="Proteomes" id="UP001057532"/>
    </source>
</evidence>
<keyword evidence="4" id="KW-1185">Reference proteome</keyword>
<feature type="transmembrane region" description="Helical" evidence="2">
    <location>
        <begin position="296"/>
        <end position="315"/>
    </location>
</feature>
<feature type="transmembrane region" description="Helical" evidence="2">
    <location>
        <begin position="65"/>
        <end position="86"/>
    </location>
</feature>
<dbReference type="EMBL" id="CP097478">
    <property type="protein sequence ID" value="USS93661.1"/>
    <property type="molecule type" value="Genomic_DNA"/>
</dbReference>
<keyword evidence="2" id="KW-0812">Transmembrane</keyword>
<evidence type="ECO:0000313" key="3">
    <source>
        <dbReference type="EMBL" id="USS93661.1"/>
    </source>
</evidence>
<name>A0ABY5C8N1_9LACO</name>